<keyword evidence="7 15" id="KW-0479">Metal-binding</keyword>
<dbReference type="PANTHER" id="PTHR22888">
    <property type="entry name" value="CYTOCHROME C OXIDASE, SUBUNIT II"/>
    <property type="match status" value="1"/>
</dbReference>
<evidence type="ECO:0000256" key="12">
    <source>
        <dbReference type="ARBA" id="ARBA00023008"/>
    </source>
</evidence>
<dbReference type="InterPro" id="IPR008972">
    <property type="entry name" value="Cupredoxin"/>
</dbReference>
<dbReference type="GO" id="GO:0005507">
    <property type="term" value="F:copper ion binding"/>
    <property type="evidence" value="ECO:0007669"/>
    <property type="project" value="InterPro"/>
</dbReference>
<evidence type="ECO:0000256" key="15">
    <source>
        <dbReference type="RuleBase" id="RU000457"/>
    </source>
</evidence>
<evidence type="ECO:0000259" key="18">
    <source>
        <dbReference type="PROSITE" id="PS50999"/>
    </source>
</evidence>
<evidence type="ECO:0000256" key="11">
    <source>
        <dbReference type="ARBA" id="ARBA00022989"/>
    </source>
</evidence>
<evidence type="ECO:0000256" key="6">
    <source>
        <dbReference type="ARBA" id="ARBA00022692"/>
    </source>
</evidence>
<evidence type="ECO:0000259" key="17">
    <source>
        <dbReference type="PROSITE" id="PS50857"/>
    </source>
</evidence>
<evidence type="ECO:0000256" key="1">
    <source>
        <dbReference type="ARBA" id="ARBA00004141"/>
    </source>
</evidence>
<comment type="cofactor">
    <cofactor evidence="15">
        <name>Cu cation</name>
        <dbReference type="ChEBI" id="CHEBI:23378"/>
    </cofactor>
    <text evidence="15">Binds a copper A center.</text>
</comment>
<evidence type="ECO:0000256" key="16">
    <source>
        <dbReference type="SAM" id="Phobius"/>
    </source>
</evidence>
<dbReference type="InterPro" id="IPR002429">
    <property type="entry name" value="CcO_II-like_C"/>
</dbReference>
<keyword evidence="15" id="KW-0999">Mitochondrion inner membrane</keyword>
<evidence type="ECO:0000313" key="19">
    <source>
        <dbReference type="EMBL" id="AVP74423.1"/>
    </source>
</evidence>
<keyword evidence="15 19" id="KW-0496">Mitochondrion</keyword>
<evidence type="ECO:0000256" key="13">
    <source>
        <dbReference type="ARBA" id="ARBA00023136"/>
    </source>
</evidence>
<evidence type="ECO:0000256" key="7">
    <source>
        <dbReference type="ARBA" id="ARBA00022723"/>
    </source>
</evidence>
<feature type="domain" description="Cytochrome oxidase subunit II copper A binding" evidence="17">
    <location>
        <begin position="102"/>
        <end position="244"/>
    </location>
</feature>
<keyword evidence="11 16" id="KW-1133">Transmembrane helix</keyword>
<feature type="transmembrane region" description="Helical" evidence="16">
    <location>
        <begin position="36"/>
        <end position="55"/>
    </location>
</feature>
<dbReference type="Gene3D" id="1.10.287.90">
    <property type="match status" value="1"/>
</dbReference>
<dbReference type="InterPro" id="IPR011759">
    <property type="entry name" value="Cyt_c_oxidase_su2_TM_dom"/>
</dbReference>
<protein>
    <recommendedName>
        <fullName evidence="3 15">Cytochrome c oxidase subunit 2</fullName>
    </recommendedName>
</protein>
<dbReference type="GO" id="GO:0042773">
    <property type="term" value="P:ATP synthesis coupled electron transport"/>
    <property type="evidence" value="ECO:0007669"/>
    <property type="project" value="TreeGrafter"/>
</dbReference>
<name>A0A2R3SK67_9PLAT</name>
<sequence length="244" mass="27258">MNNNSGFGSGFIYGLNLQNGTSPVMRESILFHDENLVVLAVIACLIGGCITLLWWTNYSSSDFVDHKWLEVGWTLLPVFILVGLALPSLELLYYMDSPSSITPFATLKAIGRQWYWSYEISVSTTEMVDSVSYDSYMLPEGQENENDDDLAGFRLLEVDNPIFLPRGEYIRLLVTGGDVIHSFCVPTLGIKVDAVPGRLNQTYFFPLSLGSFYGQCSELCGANHSFMPINLEIIPTNVFLKFFG</sequence>
<accession>A0A2R3SK67</accession>
<feature type="domain" description="Cytochrome oxidase subunit II transmembrane region profile" evidence="18">
    <location>
        <begin position="9"/>
        <end position="99"/>
    </location>
</feature>
<dbReference type="PRINTS" id="PR01166">
    <property type="entry name" value="CYCOXIDASEII"/>
</dbReference>
<dbReference type="PROSITE" id="PS50999">
    <property type="entry name" value="COX2_TM"/>
    <property type="match status" value="1"/>
</dbReference>
<dbReference type="PROSITE" id="PS00078">
    <property type="entry name" value="COX2"/>
    <property type="match status" value="1"/>
</dbReference>
<comment type="catalytic activity">
    <reaction evidence="14">
        <text>4 Fe(II)-[cytochrome c] + O2 + 8 H(+)(in) = 4 Fe(III)-[cytochrome c] + 2 H2O + 4 H(+)(out)</text>
        <dbReference type="Rhea" id="RHEA:11436"/>
        <dbReference type="Rhea" id="RHEA-COMP:10350"/>
        <dbReference type="Rhea" id="RHEA-COMP:14399"/>
        <dbReference type="ChEBI" id="CHEBI:15377"/>
        <dbReference type="ChEBI" id="CHEBI:15378"/>
        <dbReference type="ChEBI" id="CHEBI:15379"/>
        <dbReference type="ChEBI" id="CHEBI:29033"/>
        <dbReference type="ChEBI" id="CHEBI:29034"/>
        <dbReference type="EC" id="7.1.1.9"/>
    </reaction>
    <physiologicalReaction direction="left-to-right" evidence="14">
        <dbReference type="Rhea" id="RHEA:11437"/>
    </physiologicalReaction>
</comment>
<comment type="subcellular location">
    <subcellularLocation>
        <location evidence="1">Membrane</location>
        <topology evidence="1">Multi-pass membrane protein</topology>
    </subcellularLocation>
    <subcellularLocation>
        <location evidence="15">Mitochondrion inner membrane</location>
        <topology evidence="15">Multi-pass membrane protein</topology>
    </subcellularLocation>
</comment>
<dbReference type="GO" id="GO:0004129">
    <property type="term" value="F:cytochrome-c oxidase activity"/>
    <property type="evidence" value="ECO:0007669"/>
    <property type="project" value="UniProtKB-EC"/>
</dbReference>
<dbReference type="AlphaFoldDB" id="A0A2R3SK67"/>
<evidence type="ECO:0000256" key="4">
    <source>
        <dbReference type="ARBA" id="ARBA00022448"/>
    </source>
</evidence>
<dbReference type="InterPro" id="IPR036257">
    <property type="entry name" value="Cyt_c_oxidase_su2_TM_sf"/>
</dbReference>
<dbReference type="Pfam" id="PF00116">
    <property type="entry name" value="COX2"/>
    <property type="match status" value="1"/>
</dbReference>
<keyword evidence="8" id="KW-0460">Magnesium</keyword>
<proteinExistence type="inferred from homology"/>
<keyword evidence="13 15" id="KW-0472">Membrane</keyword>
<dbReference type="PROSITE" id="PS50857">
    <property type="entry name" value="COX2_CUA"/>
    <property type="match status" value="1"/>
</dbReference>
<evidence type="ECO:0000256" key="2">
    <source>
        <dbReference type="ARBA" id="ARBA00007866"/>
    </source>
</evidence>
<dbReference type="SUPFAM" id="SSF49503">
    <property type="entry name" value="Cupredoxins"/>
    <property type="match status" value="1"/>
</dbReference>
<dbReference type="InterPro" id="IPR045187">
    <property type="entry name" value="CcO_II"/>
</dbReference>
<evidence type="ECO:0000256" key="8">
    <source>
        <dbReference type="ARBA" id="ARBA00022842"/>
    </source>
</evidence>
<dbReference type="PANTHER" id="PTHR22888:SF9">
    <property type="entry name" value="CYTOCHROME C OXIDASE SUBUNIT 2"/>
    <property type="match status" value="1"/>
</dbReference>
<evidence type="ECO:0000256" key="9">
    <source>
        <dbReference type="ARBA" id="ARBA00022967"/>
    </source>
</evidence>
<dbReference type="SUPFAM" id="SSF81464">
    <property type="entry name" value="Cytochrome c oxidase subunit II-like, transmembrane region"/>
    <property type="match status" value="1"/>
</dbReference>
<organism evidence="19">
    <name type="scientific">Stylochus fafai</name>
    <dbReference type="NCBI Taxonomy" id="3319416"/>
    <lineage>
        <taxon>Eukaryota</taxon>
        <taxon>Metazoa</taxon>
        <taxon>Spiralia</taxon>
        <taxon>Lophotrochozoa</taxon>
        <taxon>Platyhelminthes</taxon>
        <taxon>Rhabditophora</taxon>
        <taxon>Polycladida</taxon>
        <taxon>Acotylea</taxon>
        <taxon>Stylochoidea</taxon>
        <taxon>Stylochidae</taxon>
        <taxon>Stylochus</taxon>
    </lineage>
</organism>
<reference evidence="19" key="1">
    <citation type="journal article" date="2018" name="Genomics">
        <title>Probing recalcitrant problems in polyclad evolution and systematics with novel mitochondrial genome resources.</title>
        <authorList>
            <person name="Kenny N.J."/>
            <person name="Norena C."/>
            <person name="Damborenea C."/>
            <person name="Grande C."/>
        </authorList>
    </citation>
    <scope>NUCLEOTIDE SEQUENCE</scope>
</reference>
<comment type="similarity">
    <text evidence="2 15">Belongs to the cytochrome c oxidase subunit 2 family.</text>
</comment>
<dbReference type="Pfam" id="PF02790">
    <property type="entry name" value="COX2_TM"/>
    <property type="match status" value="1"/>
</dbReference>
<dbReference type="Gene3D" id="2.60.40.420">
    <property type="entry name" value="Cupredoxins - blue copper proteins"/>
    <property type="match status" value="1"/>
</dbReference>
<evidence type="ECO:0000256" key="10">
    <source>
        <dbReference type="ARBA" id="ARBA00022982"/>
    </source>
</evidence>
<geneLocation type="mitochondrion" evidence="19"/>
<feature type="transmembrane region" description="Helical" evidence="16">
    <location>
        <begin position="75"/>
        <end position="94"/>
    </location>
</feature>
<evidence type="ECO:0000256" key="5">
    <source>
        <dbReference type="ARBA" id="ARBA00022660"/>
    </source>
</evidence>
<comment type="function">
    <text evidence="15">Component of the cytochrome c oxidase, the last enzyme in the mitochondrial electron transport chain which drives oxidative phosphorylation. The respiratory chain contains 3 multisubunit complexes succinate dehydrogenase (complex II, CII), ubiquinol-cytochrome c oxidoreductase (cytochrome b-c1 complex, complex III, CIII) and cytochrome c oxidase (complex IV, CIV), that cooperate to transfer electrons derived from NADH and succinate to molecular oxygen, creating an electrochemical gradient over the inner membrane that drives transmembrane transport and the ATP synthase. Cytochrome c oxidase is the component of the respiratory chain that catalyzes the reduction of oxygen to water. Electrons originating from reduced cytochrome c in the intermembrane space (IMS) are transferred via the dinuclear copper A center (CU(A)) of subunit 2 and heme A of subunit 1 to the active site in subunit 1, a binuclear center (BNC) formed by heme A3 and copper B (CU(B)). The BNC reduces molecular oxygen to 2 water molecules using 4 electrons from cytochrome c in the IMS and 4 protons from the mitochondrial matrix.</text>
</comment>
<keyword evidence="6 15" id="KW-0812">Transmembrane</keyword>
<dbReference type="GO" id="GO:0005743">
    <property type="term" value="C:mitochondrial inner membrane"/>
    <property type="evidence" value="ECO:0007669"/>
    <property type="project" value="UniProtKB-SubCell"/>
</dbReference>
<dbReference type="EMBL" id="MF993335">
    <property type="protein sequence ID" value="AVP74423.1"/>
    <property type="molecule type" value="Genomic_DNA"/>
</dbReference>
<dbReference type="InterPro" id="IPR001505">
    <property type="entry name" value="Copper_CuA"/>
</dbReference>
<keyword evidence="5 15" id="KW-0679">Respiratory chain</keyword>
<keyword evidence="10 15" id="KW-0249">Electron transport</keyword>
<keyword evidence="4 15" id="KW-0813">Transport</keyword>
<keyword evidence="12 15" id="KW-0186">Copper</keyword>
<keyword evidence="9" id="KW-1278">Translocase</keyword>
<evidence type="ECO:0000256" key="3">
    <source>
        <dbReference type="ARBA" id="ARBA00015946"/>
    </source>
</evidence>
<evidence type="ECO:0000256" key="14">
    <source>
        <dbReference type="ARBA" id="ARBA00049512"/>
    </source>
</evidence>
<gene>
    <name evidence="19" type="primary">COX2</name>
</gene>